<evidence type="ECO:0000313" key="2">
    <source>
        <dbReference type="Proteomes" id="UP000004277"/>
    </source>
</evidence>
<evidence type="ECO:0000313" key="1">
    <source>
        <dbReference type="EMBL" id="TMS57737.1"/>
    </source>
</evidence>
<reference evidence="1" key="1">
    <citation type="submission" date="2019-05" db="EMBL/GenBank/DDBJ databases">
        <title>Revised genome assembly of Burkholderiaceae (previously Ralstonia) sp. PBA.</title>
        <authorList>
            <person name="Gan H.M."/>
        </authorList>
    </citation>
    <scope>NUCLEOTIDE SEQUENCE</scope>
    <source>
        <strain evidence="1">PBA</strain>
    </source>
</reference>
<accession>A0ACD3SNG3</accession>
<organism evidence="1 2">
    <name type="scientific">Imbroritus primus</name>
    <dbReference type="NCBI Taxonomy" id="3058603"/>
    <lineage>
        <taxon>Bacteria</taxon>
        <taxon>Pseudomonadati</taxon>
        <taxon>Pseudomonadota</taxon>
        <taxon>Betaproteobacteria</taxon>
        <taxon>Burkholderiales</taxon>
        <taxon>Burkholderiaceae</taxon>
        <taxon>Imbroritus</taxon>
    </lineage>
</organism>
<dbReference type="Proteomes" id="UP000004277">
    <property type="component" value="Unassembled WGS sequence"/>
</dbReference>
<protein>
    <submittedName>
        <fullName evidence="1">Replication protein RepA</fullName>
    </submittedName>
</protein>
<sequence>MATKRSSTADALDPQAVEATSPGSRIIVPGKTPAVPSEKFQRLFDEAQAMEREDAWQTGEVGFLSRASVQVTLPYRAPKGAPPVWTRSSGNVSLMIQPGYFTQQRSEKAANGRQKLISETVSLGYPYGSYPRLMLAWIGKEIMAKKKRGEFTGTIEDRRISLGNSLSEFMYNLGIPMATGGKRGTMTLVRQQMIRLFSATIAIVQNKSAPNHEPLSLDRVGYLLADQLSTWWDPMQPGQSAMFESFVVLSEPFFNELVNRPVPVDMRALKALKQSPFALDVYSWLTYRFFTIQRRTEIPWEALQMQFGTETESERKFRALFRKALKDVLIVYPEAKVDADSSKALILQPSRTSVRKLT</sequence>
<proteinExistence type="predicted"/>
<dbReference type="EMBL" id="AKCV02000020">
    <property type="protein sequence ID" value="TMS57737.1"/>
    <property type="molecule type" value="Genomic_DNA"/>
</dbReference>
<keyword evidence="2" id="KW-1185">Reference proteome</keyword>
<gene>
    <name evidence="1" type="ORF">MW7_011270</name>
</gene>
<comment type="caution">
    <text evidence="1">The sequence shown here is derived from an EMBL/GenBank/DDBJ whole genome shotgun (WGS) entry which is preliminary data.</text>
</comment>
<name>A0ACD3SNG3_9BURK</name>